<keyword evidence="9" id="KW-1185">Reference proteome</keyword>
<comment type="similarity">
    <text evidence="1">Belongs to the cytochrome P450 family.</text>
</comment>
<evidence type="ECO:0000256" key="5">
    <source>
        <dbReference type="ARBA" id="ARBA00023004"/>
    </source>
</evidence>
<keyword evidence="5 7" id="KW-0408">Iron</keyword>
<dbReference type="GO" id="GO:0005506">
    <property type="term" value="F:iron ion binding"/>
    <property type="evidence" value="ECO:0007669"/>
    <property type="project" value="InterPro"/>
</dbReference>
<keyword evidence="3 7" id="KW-0479">Metal-binding</keyword>
<dbReference type="InterPro" id="IPR002401">
    <property type="entry name" value="Cyt_P450_E_grp-I"/>
</dbReference>
<dbReference type="PANTHER" id="PTHR47947">
    <property type="entry name" value="CYTOCHROME P450 82C3-RELATED"/>
    <property type="match status" value="1"/>
</dbReference>
<evidence type="ECO:0000256" key="2">
    <source>
        <dbReference type="ARBA" id="ARBA00022617"/>
    </source>
</evidence>
<dbReference type="GO" id="GO:0016705">
    <property type="term" value="F:oxidoreductase activity, acting on paired donors, with incorporation or reduction of molecular oxygen"/>
    <property type="evidence" value="ECO:0007669"/>
    <property type="project" value="InterPro"/>
</dbReference>
<evidence type="ECO:0000256" key="7">
    <source>
        <dbReference type="PIRSR" id="PIRSR602401-1"/>
    </source>
</evidence>
<evidence type="ECO:0000256" key="1">
    <source>
        <dbReference type="ARBA" id="ARBA00010617"/>
    </source>
</evidence>
<dbReference type="Gene3D" id="1.10.630.10">
    <property type="entry name" value="Cytochrome P450"/>
    <property type="match status" value="2"/>
</dbReference>
<name>A0A7J8MS84_9ROSI</name>
<evidence type="ECO:0000313" key="8">
    <source>
        <dbReference type="EMBL" id="MBA0567587.1"/>
    </source>
</evidence>
<keyword evidence="4" id="KW-0560">Oxidoreductase</keyword>
<dbReference type="InterPro" id="IPR050651">
    <property type="entry name" value="Plant_Cytochrome_P450_Monoox"/>
</dbReference>
<protein>
    <recommendedName>
        <fullName evidence="10">Cytochrome P450</fullName>
    </recommendedName>
</protein>
<reference evidence="8 9" key="1">
    <citation type="journal article" date="2019" name="Genome Biol. Evol.">
        <title>Insights into the evolution of the New World diploid cottons (Gossypium, subgenus Houzingenia) based on genome sequencing.</title>
        <authorList>
            <person name="Grover C.E."/>
            <person name="Arick M.A. 2nd"/>
            <person name="Thrash A."/>
            <person name="Conover J.L."/>
            <person name="Sanders W.S."/>
            <person name="Peterson D.G."/>
            <person name="Frelichowski J.E."/>
            <person name="Scheffler J.A."/>
            <person name="Scheffler B.E."/>
            <person name="Wendel J.F."/>
        </authorList>
    </citation>
    <scope>NUCLEOTIDE SEQUENCE [LARGE SCALE GENOMIC DNA]</scope>
    <source>
        <strain evidence="8">157</strain>
        <tissue evidence="8">Leaf</tissue>
    </source>
</reference>
<dbReference type="GO" id="GO:0004497">
    <property type="term" value="F:monooxygenase activity"/>
    <property type="evidence" value="ECO:0007669"/>
    <property type="project" value="UniProtKB-KW"/>
</dbReference>
<dbReference type="InterPro" id="IPR036396">
    <property type="entry name" value="Cyt_P450_sf"/>
</dbReference>
<dbReference type="SUPFAM" id="SSF48264">
    <property type="entry name" value="Cytochrome P450"/>
    <property type="match status" value="1"/>
</dbReference>
<keyword evidence="2 7" id="KW-0349">Heme</keyword>
<dbReference type="GO" id="GO:0020037">
    <property type="term" value="F:heme binding"/>
    <property type="evidence" value="ECO:0007669"/>
    <property type="project" value="InterPro"/>
</dbReference>
<comment type="cofactor">
    <cofactor evidence="7">
        <name>heme</name>
        <dbReference type="ChEBI" id="CHEBI:30413"/>
    </cofactor>
</comment>
<organism evidence="8 9">
    <name type="scientific">Gossypium lobatum</name>
    <dbReference type="NCBI Taxonomy" id="34289"/>
    <lineage>
        <taxon>Eukaryota</taxon>
        <taxon>Viridiplantae</taxon>
        <taxon>Streptophyta</taxon>
        <taxon>Embryophyta</taxon>
        <taxon>Tracheophyta</taxon>
        <taxon>Spermatophyta</taxon>
        <taxon>Magnoliopsida</taxon>
        <taxon>eudicotyledons</taxon>
        <taxon>Gunneridae</taxon>
        <taxon>Pentapetalae</taxon>
        <taxon>rosids</taxon>
        <taxon>malvids</taxon>
        <taxon>Malvales</taxon>
        <taxon>Malvaceae</taxon>
        <taxon>Malvoideae</taxon>
        <taxon>Gossypium</taxon>
    </lineage>
</organism>
<dbReference type="Pfam" id="PF00067">
    <property type="entry name" value="p450"/>
    <property type="match status" value="2"/>
</dbReference>
<proteinExistence type="inferred from homology"/>
<dbReference type="EMBL" id="JABEZX010000010">
    <property type="protein sequence ID" value="MBA0567587.1"/>
    <property type="molecule type" value="Genomic_DNA"/>
</dbReference>
<gene>
    <name evidence="8" type="ORF">Golob_005138</name>
</gene>
<evidence type="ECO:0000256" key="4">
    <source>
        <dbReference type="ARBA" id="ARBA00023002"/>
    </source>
</evidence>
<dbReference type="PRINTS" id="PR00385">
    <property type="entry name" value="P450"/>
</dbReference>
<accession>A0A7J8MS84</accession>
<dbReference type="AlphaFoldDB" id="A0A7J8MS84"/>
<evidence type="ECO:0008006" key="10">
    <source>
        <dbReference type="Google" id="ProtNLM"/>
    </source>
</evidence>
<sequence>MGVMLSILSDDEEHHADKINKATCLVRASLNHFGVEDTKSITLAWTLSLLLINRDKLSKVQQELDVHVGKDILLVTELDTKNLVYLQSIIKETLCLYPPIPLPLIHEAIEDCMVNGYHVSTDIDIRGQNFELVPFGSGRRMCPRVSFALQILSFTLANVLHWFEFKTPSNKAVDMRKALGISSSKATSLE</sequence>
<dbReference type="Proteomes" id="UP000593572">
    <property type="component" value="Unassembled WGS sequence"/>
</dbReference>
<dbReference type="PANTHER" id="PTHR47947:SF2">
    <property type="entry name" value="CYTOCHROME P450 82C3-LIKE"/>
    <property type="match status" value="1"/>
</dbReference>
<dbReference type="PRINTS" id="PR00463">
    <property type="entry name" value="EP450I"/>
</dbReference>
<evidence type="ECO:0000313" key="9">
    <source>
        <dbReference type="Proteomes" id="UP000593572"/>
    </source>
</evidence>
<feature type="binding site" description="axial binding residue" evidence="7">
    <location>
        <position position="142"/>
    </location>
    <ligand>
        <name>heme</name>
        <dbReference type="ChEBI" id="CHEBI:30413"/>
    </ligand>
    <ligandPart>
        <name>Fe</name>
        <dbReference type="ChEBI" id="CHEBI:18248"/>
    </ligandPart>
</feature>
<evidence type="ECO:0000256" key="3">
    <source>
        <dbReference type="ARBA" id="ARBA00022723"/>
    </source>
</evidence>
<dbReference type="InterPro" id="IPR001128">
    <property type="entry name" value="Cyt_P450"/>
</dbReference>
<evidence type="ECO:0000256" key="6">
    <source>
        <dbReference type="ARBA" id="ARBA00023033"/>
    </source>
</evidence>
<comment type="caution">
    <text evidence="8">The sequence shown here is derived from an EMBL/GenBank/DDBJ whole genome shotgun (WGS) entry which is preliminary data.</text>
</comment>
<keyword evidence="6" id="KW-0503">Monooxygenase</keyword>
<feature type="non-terminal residue" evidence="8">
    <location>
        <position position="1"/>
    </location>
</feature>